<dbReference type="AlphaFoldDB" id="A0A9W6LBW2"/>
<dbReference type="GO" id="GO:0005886">
    <property type="term" value="C:plasma membrane"/>
    <property type="evidence" value="ECO:0007669"/>
    <property type="project" value="UniProtKB-SubCell"/>
</dbReference>
<dbReference type="PANTHER" id="PTHR40277">
    <property type="entry name" value="BLL5419 PROTEIN"/>
    <property type="match status" value="1"/>
</dbReference>
<dbReference type="Proteomes" id="UP001144352">
    <property type="component" value="Unassembled WGS sequence"/>
</dbReference>
<organism evidence="7 8">
    <name type="scientific">Geobacter hydrogenophilus</name>
    <dbReference type="NCBI Taxonomy" id="40983"/>
    <lineage>
        <taxon>Bacteria</taxon>
        <taxon>Pseudomonadati</taxon>
        <taxon>Thermodesulfobacteriota</taxon>
        <taxon>Desulfuromonadia</taxon>
        <taxon>Geobacterales</taxon>
        <taxon>Geobacteraceae</taxon>
        <taxon>Geobacter</taxon>
    </lineage>
</organism>
<feature type="transmembrane region" description="Helical" evidence="6">
    <location>
        <begin position="277"/>
        <end position="295"/>
    </location>
</feature>
<dbReference type="NCBIfam" id="TIGR03476">
    <property type="entry name" value="HpnL"/>
    <property type="match status" value="1"/>
</dbReference>
<evidence type="ECO:0000256" key="1">
    <source>
        <dbReference type="ARBA" id="ARBA00004651"/>
    </source>
</evidence>
<dbReference type="InterPro" id="IPR022791">
    <property type="entry name" value="L-PG_synthase/AglD"/>
</dbReference>
<comment type="caution">
    <text evidence="7">The sequence shown here is derived from an EMBL/GenBank/DDBJ whole genome shotgun (WGS) entry which is preliminary data.</text>
</comment>
<sequence length="328" mass="35805">MGSLLILLGGVGVTTALVAYHNFSSVIEAAHRIGWGFALVLLIQVSGIALNGLAWRALFRSEKSGFTNTLFILRWIRESINYLLPVGRLGGDMVAVRLLAARRRDVNTAAASVVADKTLEVLGLFLFAVAGFVILFESGVNSNSARYWAIRALGATFAVLVAFLAAQRWGLLNLVDRVVKKFSGMWGGGGEGSNNISIHETVWGIYGDVPRLILAAFLHAVAWVPGALQIWVAMRYMGLETRFLDAFVIESLTMIICSAAFVMPASLGVQEASYMTVGWWLFGIPPAAGLALSLVQRMKDVLFGVPGLLVWQGLEGKHLWSLWRRRKK</sequence>
<feature type="transmembrane region" description="Helical" evidence="6">
    <location>
        <begin position="148"/>
        <end position="166"/>
    </location>
</feature>
<keyword evidence="5 6" id="KW-0472">Membrane</keyword>
<protein>
    <recommendedName>
        <fullName evidence="9">Flippase-like domain-containing protein</fullName>
    </recommendedName>
</protein>
<evidence type="ECO:0008006" key="9">
    <source>
        <dbReference type="Google" id="ProtNLM"/>
    </source>
</evidence>
<name>A0A9W6LBW2_9BACT</name>
<dbReference type="Pfam" id="PF03706">
    <property type="entry name" value="LPG_synthase_TM"/>
    <property type="match status" value="1"/>
</dbReference>
<evidence type="ECO:0000256" key="6">
    <source>
        <dbReference type="SAM" id="Phobius"/>
    </source>
</evidence>
<evidence type="ECO:0000256" key="5">
    <source>
        <dbReference type="ARBA" id="ARBA00023136"/>
    </source>
</evidence>
<evidence type="ECO:0000256" key="4">
    <source>
        <dbReference type="ARBA" id="ARBA00022989"/>
    </source>
</evidence>
<feature type="transmembrane region" description="Helical" evidence="6">
    <location>
        <begin position="246"/>
        <end position="265"/>
    </location>
</feature>
<feature type="transmembrane region" description="Helical" evidence="6">
    <location>
        <begin position="119"/>
        <end position="136"/>
    </location>
</feature>
<proteinExistence type="predicted"/>
<reference evidence="7" key="1">
    <citation type="submission" date="2022-12" db="EMBL/GenBank/DDBJ databases">
        <title>Reference genome sequencing for broad-spectrum identification of bacterial and archaeal isolates by mass spectrometry.</title>
        <authorList>
            <person name="Sekiguchi Y."/>
            <person name="Tourlousse D.M."/>
        </authorList>
    </citation>
    <scope>NUCLEOTIDE SEQUENCE</scope>
    <source>
        <strain evidence="7">H2</strain>
    </source>
</reference>
<evidence type="ECO:0000256" key="2">
    <source>
        <dbReference type="ARBA" id="ARBA00022475"/>
    </source>
</evidence>
<keyword evidence="8" id="KW-1185">Reference proteome</keyword>
<feature type="transmembrane region" description="Helical" evidence="6">
    <location>
        <begin position="212"/>
        <end position="234"/>
    </location>
</feature>
<comment type="subcellular location">
    <subcellularLocation>
        <location evidence="1">Cell membrane</location>
        <topology evidence="1">Multi-pass membrane protein</topology>
    </subcellularLocation>
</comment>
<accession>A0A9W6LBW2</accession>
<keyword evidence="4 6" id="KW-1133">Transmembrane helix</keyword>
<keyword evidence="3 6" id="KW-0812">Transmembrane</keyword>
<dbReference type="EMBL" id="BSDS01000001">
    <property type="protein sequence ID" value="GLI36886.1"/>
    <property type="molecule type" value="Genomic_DNA"/>
</dbReference>
<evidence type="ECO:0000313" key="7">
    <source>
        <dbReference type="EMBL" id="GLI36886.1"/>
    </source>
</evidence>
<gene>
    <name evidence="7" type="ORF">GHYDROH2_03870</name>
</gene>
<evidence type="ECO:0000256" key="3">
    <source>
        <dbReference type="ARBA" id="ARBA00022692"/>
    </source>
</evidence>
<keyword evidence="2" id="KW-1003">Cell membrane</keyword>
<evidence type="ECO:0000313" key="8">
    <source>
        <dbReference type="Proteomes" id="UP001144352"/>
    </source>
</evidence>
<feature type="transmembrane region" description="Helical" evidence="6">
    <location>
        <begin position="35"/>
        <end position="59"/>
    </location>
</feature>
<dbReference type="PANTHER" id="PTHR40277:SF1">
    <property type="entry name" value="BLL5419 PROTEIN"/>
    <property type="match status" value="1"/>
</dbReference>